<evidence type="ECO:0000313" key="2">
    <source>
        <dbReference type="Proteomes" id="UP000694428"/>
    </source>
</evidence>
<keyword evidence="2" id="KW-1185">Reference proteome</keyword>
<sequence>MAIKMFLAINFFRSYINGNYTTFQLCYGNAVNALTILSPLLIPHVPFHLQVKLGPLTPLQLALKLLSRFVAKNLCGADLL</sequence>
<protein>
    <submittedName>
        <fullName evidence="1">Uncharacterized protein</fullName>
    </submittedName>
</protein>
<accession>A0A8C9FE89</accession>
<organism evidence="1 2">
    <name type="scientific">Pavo cristatus</name>
    <name type="common">Indian peafowl</name>
    <name type="synonym">Blue peafowl</name>
    <dbReference type="NCBI Taxonomy" id="9049"/>
    <lineage>
        <taxon>Eukaryota</taxon>
        <taxon>Metazoa</taxon>
        <taxon>Chordata</taxon>
        <taxon>Craniata</taxon>
        <taxon>Vertebrata</taxon>
        <taxon>Euteleostomi</taxon>
        <taxon>Archelosauria</taxon>
        <taxon>Archosauria</taxon>
        <taxon>Dinosauria</taxon>
        <taxon>Saurischia</taxon>
        <taxon>Theropoda</taxon>
        <taxon>Coelurosauria</taxon>
        <taxon>Aves</taxon>
        <taxon>Neognathae</taxon>
        <taxon>Galloanserae</taxon>
        <taxon>Galliformes</taxon>
        <taxon>Phasianidae</taxon>
        <taxon>Phasianinae</taxon>
        <taxon>Pavo</taxon>
    </lineage>
</organism>
<dbReference type="Proteomes" id="UP000694428">
    <property type="component" value="Unplaced"/>
</dbReference>
<dbReference type="Ensembl" id="ENSPSTT00000012877.1">
    <property type="protein sequence ID" value="ENSPSTP00000012279.1"/>
    <property type="gene ID" value="ENSPSTG00000008651.1"/>
</dbReference>
<reference evidence="1" key="2">
    <citation type="submission" date="2025-09" db="UniProtKB">
        <authorList>
            <consortium name="Ensembl"/>
        </authorList>
    </citation>
    <scope>IDENTIFICATION</scope>
</reference>
<evidence type="ECO:0000313" key="1">
    <source>
        <dbReference type="Ensembl" id="ENSPSTP00000012279.1"/>
    </source>
</evidence>
<dbReference type="AlphaFoldDB" id="A0A8C9FE89"/>
<reference evidence="1" key="1">
    <citation type="submission" date="2025-08" db="UniProtKB">
        <authorList>
            <consortium name="Ensembl"/>
        </authorList>
    </citation>
    <scope>IDENTIFICATION</scope>
</reference>
<proteinExistence type="predicted"/>
<name>A0A8C9FE89_PAVCR</name>